<dbReference type="EMBL" id="CP003179">
    <property type="protein sequence ID" value="AEW05322.1"/>
    <property type="molecule type" value="Genomic_DNA"/>
</dbReference>
<keyword evidence="3 6" id="KW-0812">Transmembrane</keyword>
<name>G8U073_SULAD</name>
<dbReference type="PANTHER" id="PTHR12608:SF1">
    <property type="entry name" value="TRANSMEMBRANE PROTEIN 165"/>
    <property type="match status" value="1"/>
</dbReference>
<evidence type="ECO:0000256" key="5">
    <source>
        <dbReference type="ARBA" id="ARBA00023136"/>
    </source>
</evidence>
<reference evidence="8" key="1">
    <citation type="submission" date="2011-12" db="EMBL/GenBank/DDBJ databases">
        <title>The complete genome of chromosome of Sulfobacillus acidophilus DSM 10332.</title>
        <authorList>
            <person name="Lucas S."/>
            <person name="Han J."/>
            <person name="Lapidus A."/>
            <person name="Bruce D."/>
            <person name="Goodwin L."/>
            <person name="Pitluck S."/>
            <person name="Peters L."/>
            <person name="Kyrpides N."/>
            <person name="Mavromatis K."/>
            <person name="Ivanova N."/>
            <person name="Mikhailova N."/>
            <person name="Chertkov O."/>
            <person name="Saunders E."/>
            <person name="Detter J.C."/>
            <person name="Tapia R."/>
            <person name="Han C."/>
            <person name="Land M."/>
            <person name="Hauser L."/>
            <person name="Markowitz V."/>
            <person name="Cheng J.-F."/>
            <person name="Hugenholtz P."/>
            <person name="Woyke T."/>
            <person name="Wu D."/>
            <person name="Pukall R."/>
            <person name="Gehrich-Schroeter G."/>
            <person name="Schneider S."/>
            <person name="Klenk H.-P."/>
            <person name="Eisen J.A."/>
        </authorList>
    </citation>
    <scope>NUCLEOTIDE SEQUENCE [LARGE SCALE GENOMIC DNA]</scope>
    <source>
        <strain evidence="8">ATCC 700253 / DSM 10332 / NAL</strain>
    </source>
</reference>
<evidence type="ECO:0000256" key="2">
    <source>
        <dbReference type="ARBA" id="ARBA00009190"/>
    </source>
</evidence>
<reference evidence="7 8" key="2">
    <citation type="journal article" date="2012" name="Stand. Genomic Sci.">
        <title>Complete genome sequence of the moderately thermophilic mineral-sulfide-oxidizing firmicute Sulfobacillus acidophilus type strain (NAL(T)).</title>
        <authorList>
            <person name="Anderson I."/>
            <person name="Chertkov O."/>
            <person name="Chen A."/>
            <person name="Saunders E."/>
            <person name="Lapidus A."/>
            <person name="Nolan M."/>
            <person name="Lucas S."/>
            <person name="Hammon N."/>
            <person name="Deshpande S."/>
            <person name="Cheng J.F."/>
            <person name="Han C."/>
            <person name="Tapia R."/>
            <person name="Goodwin L.A."/>
            <person name="Pitluck S."/>
            <person name="Liolios K."/>
            <person name="Pagani I."/>
            <person name="Ivanova N."/>
            <person name="Mikhailova N."/>
            <person name="Pati A."/>
            <person name="Palaniappan K."/>
            <person name="Land M."/>
            <person name="Pan C."/>
            <person name="Rohde M."/>
            <person name="Pukall R."/>
            <person name="Goker M."/>
            <person name="Detter J.C."/>
            <person name="Woyke T."/>
            <person name="Bristow J."/>
            <person name="Eisen J.A."/>
            <person name="Markowitz V."/>
            <person name="Hugenholtz P."/>
            <person name="Kyrpides N.C."/>
            <person name="Klenk H.P."/>
            <person name="Mavromatis K."/>
        </authorList>
    </citation>
    <scope>NUCLEOTIDE SEQUENCE [LARGE SCALE GENOMIC DNA]</scope>
    <source>
        <strain evidence="8">ATCC 700253 / DSM 10332 / NAL</strain>
    </source>
</reference>
<evidence type="ECO:0000256" key="3">
    <source>
        <dbReference type="ARBA" id="ARBA00022692"/>
    </source>
</evidence>
<dbReference type="InterPro" id="IPR001727">
    <property type="entry name" value="GDT1-like"/>
</dbReference>
<comment type="similarity">
    <text evidence="2 6">Belongs to the GDT1 family.</text>
</comment>
<keyword evidence="5 6" id="KW-0472">Membrane</keyword>
<keyword evidence="8" id="KW-1185">Reference proteome</keyword>
<dbReference type="Pfam" id="PF01169">
    <property type="entry name" value="GDT1"/>
    <property type="match status" value="2"/>
</dbReference>
<evidence type="ECO:0000256" key="4">
    <source>
        <dbReference type="ARBA" id="ARBA00022989"/>
    </source>
</evidence>
<dbReference type="PATRIC" id="fig|679936.5.peg.1895"/>
<evidence type="ECO:0000313" key="7">
    <source>
        <dbReference type="EMBL" id="AEW05322.1"/>
    </source>
</evidence>
<dbReference type="GO" id="GO:0016020">
    <property type="term" value="C:membrane"/>
    <property type="evidence" value="ECO:0007669"/>
    <property type="project" value="UniProtKB-SubCell"/>
</dbReference>
<dbReference type="STRING" id="679936.Sulac_1829"/>
<dbReference type="KEGG" id="sap:Sulac_1829"/>
<dbReference type="PANTHER" id="PTHR12608">
    <property type="entry name" value="TRANSMEMBRANE PROTEIN HTP-1 RELATED"/>
    <property type="match status" value="1"/>
</dbReference>
<evidence type="ECO:0000256" key="1">
    <source>
        <dbReference type="ARBA" id="ARBA00004141"/>
    </source>
</evidence>
<feature type="transmembrane region" description="Helical" evidence="6">
    <location>
        <begin position="33"/>
        <end position="58"/>
    </location>
</feature>
<evidence type="ECO:0000256" key="6">
    <source>
        <dbReference type="RuleBase" id="RU365102"/>
    </source>
</evidence>
<proteinExistence type="inferred from homology"/>
<dbReference type="Proteomes" id="UP000005439">
    <property type="component" value="Chromosome"/>
</dbReference>
<sequence>MPYFIIFSAIFLAELPDKTSWATMSLASRGRPLSVWAGSALALASQTALAIYAGQWLARFPRNWVHGMGAIAFLGFAVWHWRESREPNEGEDSVSSRATPGARLFLQAFLTVFLAEFLDITQLATVAFSTRYPHHPVTLFGIVTAALVLASGISSWAGRWVQNWVSPRRLSQLAALLFLSLGIWTAWSL</sequence>
<protein>
    <recommendedName>
        <fullName evidence="6">GDT1 family protein</fullName>
    </recommendedName>
</protein>
<feature type="transmembrane region" description="Helical" evidence="6">
    <location>
        <begin position="170"/>
        <end position="187"/>
    </location>
</feature>
<accession>G8U073</accession>
<comment type="subcellular location">
    <subcellularLocation>
        <location evidence="1 6">Membrane</location>
        <topology evidence="1 6">Multi-pass membrane protein</topology>
    </subcellularLocation>
</comment>
<dbReference type="AlphaFoldDB" id="G8U073"/>
<dbReference type="GO" id="GO:0046873">
    <property type="term" value="F:metal ion transmembrane transporter activity"/>
    <property type="evidence" value="ECO:0007669"/>
    <property type="project" value="InterPro"/>
</dbReference>
<feature type="transmembrane region" description="Helical" evidence="6">
    <location>
        <begin position="64"/>
        <end position="81"/>
    </location>
</feature>
<organism evidence="7 8">
    <name type="scientific">Sulfobacillus acidophilus (strain ATCC 700253 / DSM 10332 / NAL)</name>
    <dbReference type="NCBI Taxonomy" id="679936"/>
    <lineage>
        <taxon>Bacteria</taxon>
        <taxon>Bacillati</taxon>
        <taxon>Bacillota</taxon>
        <taxon>Clostridia</taxon>
        <taxon>Eubacteriales</taxon>
        <taxon>Clostridiales Family XVII. Incertae Sedis</taxon>
        <taxon>Sulfobacillus</taxon>
    </lineage>
</organism>
<gene>
    <name evidence="7" type="ordered locus">Sulac_1829</name>
</gene>
<evidence type="ECO:0000313" key="8">
    <source>
        <dbReference type="Proteomes" id="UP000005439"/>
    </source>
</evidence>
<keyword evidence="4 6" id="KW-1133">Transmembrane helix</keyword>
<dbReference type="HOGENOM" id="CLU_040186_2_2_9"/>
<feature type="transmembrane region" description="Helical" evidence="6">
    <location>
        <begin position="102"/>
        <end position="125"/>
    </location>
</feature>
<feature type="transmembrane region" description="Helical" evidence="6">
    <location>
        <begin position="137"/>
        <end position="158"/>
    </location>
</feature>